<dbReference type="RefSeq" id="WP_151970989.1">
    <property type="nucleotide sequence ID" value="NZ_AP019860.1"/>
</dbReference>
<dbReference type="Proteomes" id="UP000326354">
    <property type="component" value="Chromosome"/>
</dbReference>
<proteinExistence type="predicted"/>
<name>A0A5S9IS78_UABAM</name>
<evidence type="ECO:0000313" key="2">
    <source>
        <dbReference type="Proteomes" id="UP000326354"/>
    </source>
</evidence>
<sequence length="233" mass="27192">MKKLCIAIVVVSLSFTLAEEQKTSIFDKLVTLKDKVKTYFEDAPRLSFRQKLKIGALLKEHRNEIRAMVDELRPHVIKVRRECRNVLTHAQLIKAMEMKDELVLRPGGEKIAMVLQKLDKEDRLQLLKLMQKVWRGETQNIGQNLETLHVFMMESIMPYHVRNLELTVAQQQQIKDILAKEKQNIRPLVVSLLTKAHEIRDKVKSKLSLAQINFFETNREKVVKEVLEFVEGL</sequence>
<protein>
    <submittedName>
        <fullName evidence="1">Uncharacterized protein</fullName>
    </submittedName>
</protein>
<gene>
    <name evidence="1" type="ORF">UABAM_05356</name>
</gene>
<reference evidence="1 2" key="1">
    <citation type="submission" date="2019-08" db="EMBL/GenBank/DDBJ databases">
        <title>Complete genome sequence of Candidatus Uab amorphum.</title>
        <authorList>
            <person name="Shiratori T."/>
            <person name="Suzuki S."/>
            <person name="Kakizawa Y."/>
            <person name="Ishida K."/>
        </authorList>
    </citation>
    <scope>NUCLEOTIDE SEQUENCE [LARGE SCALE GENOMIC DNA]</scope>
    <source>
        <strain evidence="1 2">SRT547</strain>
    </source>
</reference>
<dbReference type="EMBL" id="AP019860">
    <property type="protein sequence ID" value="BBM86954.1"/>
    <property type="molecule type" value="Genomic_DNA"/>
</dbReference>
<keyword evidence="2" id="KW-1185">Reference proteome</keyword>
<dbReference type="KEGG" id="uam:UABAM_05356"/>
<evidence type="ECO:0000313" key="1">
    <source>
        <dbReference type="EMBL" id="BBM86954.1"/>
    </source>
</evidence>
<organism evidence="1 2">
    <name type="scientific">Uabimicrobium amorphum</name>
    <dbReference type="NCBI Taxonomy" id="2596890"/>
    <lineage>
        <taxon>Bacteria</taxon>
        <taxon>Pseudomonadati</taxon>
        <taxon>Planctomycetota</taxon>
        <taxon>Candidatus Uabimicrobiia</taxon>
        <taxon>Candidatus Uabimicrobiales</taxon>
        <taxon>Candidatus Uabimicrobiaceae</taxon>
        <taxon>Candidatus Uabimicrobium</taxon>
    </lineage>
</organism>
<dbReference type="AlphaFoldDB" id="A0A5S9IS78"/>
<accession>A0A5S9IS78</accession>